<dbReference type="SUPFAM" id="SSF102405">
    <property type="entry name" value="MCP/YpsA-like"/>
    <property type="match status" value="1"/>
</dbReference>
<protein>
    <submittedName>
        <fullName evidence="1">Putative ribosomal protein L32-like protein</fullName>
    </submittedName>
</protein>
<keyword evidence="1" id="KW-0689">Ribosomal protein</keyword>
<name>G0U3S2_TRYVY</name>
<dbReference type="VEuPathDB" id="TriTrypDB:TvY486_0907520"/>
<dbReference type="EMBL" id="HE573025">
    <property type="protein sequence ID" value="CCC50931.1"/>
    <property type="molecule type" value="Genomic_DNA"/>
</dbReference>
<sequence>MSQTSFNDYSGKPLRAVTVYGSSTTKRGTPQWEEARRTGMLVAQAGFSVVTGGYCGSMEAVSEGARAGGAPEVVGVTVSSVFPQRDEQGNAFLTRQIDAATLMERLHYLTSMTRYYIALPGSIGSLQEILNIWTLSLLHGAGLPRPVIILFREPWELCLRNVSSTINIEAATLQILRFVDTPEEALEIIVADDKSHGVS</sequence>
<gene>
    <name evidence="1" type="ORF">TVY486_0907520</name>
</gene>
<dbReference type="PANTHER" id="PTHR43393:SF3">
    <property type="entry name" value="LYSINE DECARBOXYLASE-LIKE PROTEIN"/>
    <property type="match status" value="1"/>
</dbReference>
<keyword evidence="1" id="KW-0687">Ribonucleoprotein</keyword>
<dbReference type="AlphaFoldDB" id="G0U3S2"/>
<dbReference type="PANTHER" id="PTHR43393">
    <property type="entry name" value="CYTOKININ RIBOSIDE 5'-MONOPHOSPHATE PHOSPHORIBOHYDROLASE"/>
    <property type="match status" value="1"/>
</dbReference>
<accession>G0U3S2</accession>
<dbReference type="GO" id="GO:0005829">
    <property type="term" value="C:cytosol"/>
    <property type="evidence" value="ECO:0007669"/>
    <property type="project" value="TreeGrafter"/>
</dbReference>
<organism evidence="1">
    <name type="scientific">Trypanosoma vivax (strain Y486)</name>
    <dbReference type="NCBI Taxonomy" id="1055687"/>
    <lineage>
        <taxon>Eukaryota</taxon>
        <taxon>Discoba</taxon>
        <taxon>Euglenozoa</taxon>
        <taxon>Kinetoplastea</taxon>
        <taxon>Metakinetoplastina</taxon>
        <taxon>Trypanosomatida</taxon>
        <taxon>Trypanosomatidae</taxon>
        <taxon>Trypanosoma</taxon>
        <taxon>Duttonella</taxon>
    </lineage>
</organism>
<evidence type="ECO:0000313" key="1">
    <source>
        <dbReference type="EMBL" id="CCC50931.1"/>
    </source>
</evidence>
<dbReference type="GO" id="GO:0005840">
    <property type="term" value="C:ribosome"/>
    <property type="evidence" value="ECO:0007669"/>
    <property type="project" value="UniProtKB-KW"/>
</dbReference>
<dbReference type="OMA" id="QELVTIW"/>
<dbReference type="InterPro" id="IPR052341">
    <property type="entry name" value="LOG_family_nucleotidases"/>
</dbReference>
<dbReference type="Pfam" id="PF03641">
    <property type="entry name" value="Lysine_decarbox"/>
    <property type="match status" value="1"/>
</dbReference>
<proteinExistence type="predicted"/>
<reference evidence="1" key="1">
    <citation type="journal article" date="2012" name="Proc. Natl. Acad. Sci. U.S.A.">
        <title>Antigenic diversity is generated by distinct evolutionary mechanisms in African trypanosome species.</title>
        <authorList>
            <person name="Jackson A.P."/>
            <person name="Berry A."/>
            <person name="Aslett M."/>
            <person name="Allison H.C."/>
            <person name="Burton P."/>
            <person name="Vavrova-Anderson J."/>
            <person name="Brown R."/>
            <person name="Browne H."/>
            <person name="Corton N."/>
            <person name="Hauser H."/>
            <person name="Gamble J."/>
            <person name="Gilderthorp R."/>
            <person name="Marcello L."/>
            <person name="McQuillan J."/>
            <person name="Otto T.D."/>
            <person name="Quail M.A."/>
            <person name="Sanders M.J."/>
            <person name="van Tonder A."/>
            <person name="Ginger M.L."/>
            <person name="Field M.C."/>
            <person name="Barry J.D."/>
            <person name="Hertz-Fowler C."/>
            <person name="Berriman M."/>
        </authorList>
    </citation>
    <scope>NUCLEOTIDE SEQUENCE</scope>
    <source>
        <strain evidence="1">Y486</strain>
    </source>
</reference>
<dbReference type="InterPro" id="IPR031100">
    <property type="entry name" value="LOG_fam"/>
</dbReference>
<dbReference type="Gene3D" id="3.40.50.450">
    <property type="match status" value="1"/>
</dbReference>